<dbReference type="SUPFAM" id="SSF109755">
    <property type="entry name" value="PhoU-like"/>
    <property type="match status" value="1"/>
</dbReference>
<evidence type="ECO:0000256" key="3">
    <source>
        <dbReference type="ARBA" id="ARBA00022692"/>
    </source>
</evidence>
<dbReference type="GO" id="GO:0005886">
    <property type="term" value="C:plasma membrane"/>
    <property type="evidence" value="ECO:0007669"/>
    <property type="project" value="UniProtKB-SubCell"/>
</dbReference>
<name>A0A0P1H856_9RHOB</name>
<sequence>MEGKPESDMAILTFLISLAGATMLLLYAVRMVRTGIERSYGASFQRLLTGRQSHLQAGMMGLTLAIVLQSSAAVALLASGFAASGYLAFPTGLAIVLGGDLGSALIIQILSFKLDWLVPMLLAAGGYLFVKTEAKKARQLGRILMGVAFILISLRFLREAMDPIRDSAFLPAIAGYLARDYITAFLVGGALAFVMHSSVAAILMCVTLVQIGALPFAAGLSLVLGANFGSAFIPVWLSRGMDLQARRIPYANLALRGTWAVICLFGANLALRQGWLGDPQGGQMLVSAHLAFNAALLLLALPLCTPLGGVFARLFPDPAAPPAQPPGRPVSALEQGSYGAPAQAVGSLTRELLRMADQVGAMFRPVLELYEGGSKEQIRAVQQMDGEVNACLSGIRQYVAAIPAEAFSKEQLKTARSLMEYAIRLETAGDVVARRLTVLAGEMRKKELRFSRDGWLEITRMHEAILANLQLASNVLISDDLESARLLSLEKTELKRMERDSRKRHLRRLQGGGRESFDTSDIHLETLRALREFNSHIAAVAYPVLYRNGQLLETRLIEEMRPEETD</sequence>
<proteinExistence type="predicted"/>
<dbReference type="InterPro" id="IPR003841">
    <property type="entry name" value="Na/Pi_transpt"/>
</dbReference>
<accession>A0A0P1H856</accession>
<reference evidence="8 9" key="1">
    <citation type="submission" date="2015-09" db="EMBL/GenBank/DDBJ databases">
        <authorList>
            <consortium name="Swine Surveillance"/>
        </authorList>
    </citation>
    <scope>NUCLEOTIDE SEQUENCE [LARGE SCALE GENOMIC DNA]</scope>
    <source>
        <strain evidence="8 9">CECT 8399</strain>
    </source>
</reference>
<feature type="transmembrane region" description="Helical" evidence="6">
    <location>
        <begin position="181"/>
        <end position="206"/>
    </location>
</feature>
<keyword evidence="3 6" id="KW-0812">Transmembrane</keyword>
<feature type="transmembrane region" description="Helical" evidence="6">
    <location>
        <begin position="12"/>
        <end position="29"/>
    </location>
</feature>
<feature type="transmembrane region" description="Helical" evidence="6">
    <location>
        <begin position="253"/>
        <end position="271"/>
    </location>
</feature>
<gene>
    <name evidence="8" type="ORF">PHA8399_01439</name>
</gene>
<evidence type="ECO:0000259" key="7">
    <source>
        <dbReference type="Pfam" id="PF01895"/>
    </source>
</evidence>
<dbReference type="EMBL" id="CYSR01000011">
    <property type="protein sequence ID" value="CUH99323.1"/>
    <property type="molecule type" value="Genomic_DNA"/>
</dbReference>
<dbReference type="AlphaFoldDB" id="A0A0P1H856"/>
<dbReference type="STRING" id="1396826.PHA8399_01439"/>
<dbReference type="PANTHER" id="PTHR10010:SF46">
    <property type="entry name" value="SODIUM-DEPENDENT PHOSPHATE TRANSPORT PROTEIN 2B"/>
    <property type="match status" value="1"/>
</dbReference>
<dbReference type="GO" id="GO:0005436">
    <property type="term" value="F:sodium:phosphate symporter activity"/>
    <property type="evidence" value="ECO:0007669"/>
    <property type="project" value="InterPro"/>
</dbReference>
<feature type="transmembrane region" description="Helical" evidence="6">
    <location>
        <begin position="61"/>
        <end position="89"/>
    </location>
</feature>
<organism evidence="8 9">
    <name type="scientific">Leisingera aquaemixtae</name>
    <dbReference type="NCBI Taxonomy" id="1396826"/>
    <lineage>
        <taxon>Bacteria</taxon>
        <taxon>Pseudomonadati</taxon>
        <taxon>Pseudomonadota</taxon>
        <taxon>Alphaproteobacteria</taxon>
        <taxon>Rhodobacterales</taxon>
        <taxon>Roseobacteraceae</taxon>
        <taxon>Leisingera</taxon>
    </lineage>
</organism>
<dbReference type="NCBIfam" id="NF037997">
    <property type="entry name" value="Na_Pi_symport"/>
    <property type="match status" value="1"/>
</dbReference>
<feature type="transmembrane region" description="Helical" evidence="6">
    <location>
        <begin position="142"/>
        <end position="161"/>
    </location>
</feature>
<evidence type="ECO:0000256" key="5">
    <source>
        <dbReference type="ARBA" id="ARBA00023136"/>
    </source>
</evidence>
<evidence type="ECO:0000256" key="1">
    <source>
        <dbReference type="ARBA" id="ARBA00004651"/>
    </source>
</evidence>
<feature type="domain" description="PhoU" evidence="7">
    <location>
        <begin position="352"/>
        <end position="430"/>
    </location>
</feature>
<feature type="transmembrane region" description="Helical" evidence="6">
    <location>
        <begin position="213"/>
        <end position="233"/>
    </location>
</feature>
<keyword evidence="5 6" id="KW-0472">Membrane</keyword>
<dbReference type="PANTHER" id="PTHR10010">
    <property type="entry name" value="SOLUTE CARRIER FAMILY 34 SODIUM PHOSPHATE , MEMBER 2-RELATED"/>
    <property type="match status" value="1"/>
</dbReference>
<dbReference type="Gene3D" id="1.20.58.220">
    <property type="entry name" value="Phosphate transport system protein phou homolog 2, domain 2"/>
    <property type="match status" value="1"/>
</dbReference>
<comment type="subcellular location">
    <subcellularLocation>
        <location evidence="1">Cell membrane</location>
        <topology evidence="1">Multi-pass membrane protein</topology>
    </subcellularLocation>
</comment>
<dbReference type="Proteomes" id="UP000051326">
    <property type="component" value="Unassembled WGS sequence"/>
</dbReference>
<evidence type="ECO:0000313" key="8">
    <source>
        <dbReference type="EMBL" id="CUH99323.1"/>
    </source>
</evidence>
<feature type="transmembrane region" description="Helical" evidence="6">
    <location>
        <begin position="101"/>
        <end position="130"/>
    </location>
</feature>
<dbReference type="Pfam" id="PF02690">
    <property type="entry name" value="Na_Pi_cotrans"/>
    <property type="match status" value="2"/>
</dbReference>
<dbReference type="Pfam" id="PF01895">
    <property type="entry name" value="PhoU"/>
    <property type="match status" value="1"/>
</dbReference>
<evidence type="ECO:0000313" key="9">
    <source>
        <dbReference type="Proteomes" id="UP000051326"/>
    </source>
</evidence>
<evidence type="ECO:0000256" key="2">
    <source>
        <dbReference type="ARBA" id="ARBA00022475"/>
    </source>
</evidence>
<dbReference type="GO" id="GO:0044341">
    <property type="term" value="P:sodium-dependent phosphate transport"/>
    <property type="evidence" value="ECO:0007669"/>
    <property type="project" value="InterPro"/>
</dbReference>
<keyword evidence="4 6" id="KW-1133">Transmembrane helix</keyword>
<dbReference type="InterPro" id="IPR038078">
    <property type="entry name" value="PhoU-like_sf"/>
</dbReference>
<dbReference type="InterPro" id="IPR026022">
    <property type="entry name" value="PhoU_dom"/>
</dbReference>
<evidence type="ECO:0000256" key="6">
    <source>
        <dbReference type="SAM" id="Phobius"/>
    </source>
</evidence>
<evidence type="ECO:0000256" key="4">
    <source>
        <dbReference type="ARBA" id="ARBA00022989"/>
    </source>
</evidence>
<feature type="transmembrane region" description="Helical" evidence="6">
    <location>
        <begin position="292"/>
        <end position="315"/>
    </location>
</feature>
<keyword evidence="2" id="KW-1003">Cell membrane</keyword>
<protein>
    <submittedName>
        <fullName evidence="8">Na/Pi-cotransporter II-related protein</fullName>
    </submittedName>
</protein>